<sequence>MCVKQDDPKLVLQIQRWGCYFLSLHYYIANFKKLQFSINDINTNYHKFVDLGYMKCNCFILNPCKILKYYGINSDVRWEHHSYKCKLNEFEISEVKIKGIQGYHFMATNNSLVCYDSLCLDGKGKEYQVTSKRVFNKI</sequence>
<accession>W5SXR0</accession>
<gene>
    <name evidence="1" type="ORF">BCO_0010901</name>
</gene>
<name>W5SXR0_9SPIR</name>
<organism evidence="1">
    <name type="scientific">Borrelia coriaceae ATCC 43381</name>
    <dbReference type="NCBI Taxonomy" id="1408429"/>
    <lineage>
        <taxon>Bacteria</taxon>
        <taxon>Pseudomonadati</taxon>
        <taxon>Spirochaetota</taxon>
        <taxon>Spirochaetia</taxon>
        <taxon>Spirochaetales</taxon>
        <taxon>Borreliaceae</taxon>
        <taxon>Borrelia</taxon>
    </lineage>
</organism>
<dbReference type="RefSeq" id="WP_025408734.1">
    <property type="nucleotide sequence ID" value="NZ_CP005755.1"/>
</dbReference>
<dbReference type="HOGENOM" id="CLU_139609_0_0_12"/>
<dbReference type="InterPro" id="IPR004884">
    <property type="entry name" value="DUF261"/>
</dbReference>
<dbReference type="Pfam" id="PF03196">
    <property type="entry name" value="DUF261"/>
    <property type="match status" value="1"/>
</dbReference>
<dbReference type="EMBL" id="CP005755">
    <property type="protein sequence ID" value="AHH11478.1"/>
    <property type="molecule type" value="Genomic_DNA"/>
</dbReference>
<geneLocation type="plasmid" evidence="1">
    <name>unnamed</name>
</geneLocation>
<dbReference type="AlphaFoldDB" id="W5SXR0"/>
<keyword evidence="1" id="KW-0614">Plasmid</keyword>
<protein>
    <submittedName>
        <fullName evidence="1">Uncharacterized protein</fullName>
    </submittedName>
</protein>
<proteinExistence type="predicted"/>
<reference evidence="1" key="1">
    <citation type="submission" date="2013-04" db="EMBL/GenBank/DDBJ databases">
        <title>Comparative Genomics of Relapsing Fever Spirochetes.</title>
        <authorList>
            <person name="Schwan T.G."/>
            <person name="Raffel S.J."/>
            <person name="Porcella S.F."/>
            <person name="Martens C.A."/>
            <person name="Bruno D.P."/>
            <person name="Ricklefs S.M."/>
            <person name="Barbian K.B."/>
        </authorList>
    </citation>
    <scope>NUCLEOTIDE SEQUENCE</scope>
    <source>
        <strain evidence="1">Co53</strain>
        <plasmid evidence="1">unnamed</plasmid>
    </source>
</reference>
<evidence type="ECO:0000313" key="1">
    <source>
        <dbReference type="EMBL" id="AHH11478.1"/>
    </source>
</evidence>